<feature type="compositionally biased region" description="Basic and acidic residues" evidence="1">
    <location>
        <begin position="44"/>
        <end position="54"/>
    </location>
</feature>
<keyword evidence="3" id="KW-1185">Reference proteome</keyword>
<feature type="compositionally biased region" description="Basic residues" evidence="1">
    <location>
        <begin position="61"/>
        <end position="72"/>
    </location>
</feature>
<feature type="region of interest" description="Disordered" evidence="1">
    <location>
        <begin position="1"/>
        <end position="72"/>
    </location>
</feature>
<feature type="non-terminal residue" evidence="2">
    <location>
        <position position="1"/>
    </location>
</feature>
<dbReference type="AlphaFoldDB" id="A0A5E4C8T9"/>
<evidence type="ECO:0000313" key="3">
    <source>
        <dbReference type="Proteomes" id="UP000335636"/>
    </source>
</evidence>
<dbReference type="EMBL" id="CABDUW010001040">
    <property type="protein sequence ID" value="VTJ78136.1"/>
    <property type="molecule type" value="Genomic_DNA"/>
</dbReference>
<evidence type="ECO:0000313" key="2">
    <source>
        <dbReference type="EMBL" id="VTJ78136.1"/>
    </source>
</evidence>
<name>A0A5E4C8T9_MARMO</name>
<evidence type="ECO:0000256" key="1">
    <source>
        <dbReference type="SAM" id="MobiDB-lite"/>
    </source>
</evidence>
<gene>
    <name evidence="2" type="ORF">MONAX_5E027498</name>
</gene>
<accession>A0A5E4C8T9</accession>
<organism evidence="2 3">
    <name type="scientific">Marmota monax</name>
    <name type="common">Woodchuck</name>
    <dbReference type="NCBI Taxonomy" id="9995"/>
    <lineage>
        <taxon>Eukaryota</taxon>
        <taxon>Metazoa</taxon>
        <taxon>Chordata</taxon>
        <taxon>Craniata</taxon>
        <taxon>Vertebrata</taxon>
        <taxon>Euteleostomi</taxon>
        <taxon>Mammalia</taxon>
        <taxon>Eutheria</taxon>
        <taxon>Euarchontoglires</taxon>
        <taxon>Glires</taxon>
        <taxon>Rodentia</taxon>
        <taxon>Sciuromorpha</taxon>
        <taxon>Sciuridae</taxon>
        <taxon>Xerinae</taxon>
        <taxon>Marmotini</taxon>
        <taxon>Marmota</taxon>
    </lineage>
</organism>
<feature type="non-terminal residue" evidence="2">
    <location>
        <position position="72"/>
    </location>
</feature>
<protein>
    <submittedName>
        <fullName evidence="2">Uncharacterized protein</fullName>
    </submittedName>
</protein>
<comment type="caution">
    <text evidence="2">The sequence shown here is derived from an EMBL/GenBank/DDBJ whole genome shotgun (WGS) entry which is preliminary data.</text>
</comment>
<proteinExistence type="predicted"/>
<sequence>GSVCGGLRGGGGGGGGGCDMEPGADGRRVDRGQGAGPPSTPQPRDQERKLEQEKLSGVVKSVHRRLRKKYRE</sequence>
<reference evidence="2" key="1">
    <citation type="submission" date="2019-04" db="EMBL/GenBank/DDBJ databases">
        <authorList>
            <person name="Alioto T."/>
            <person name="Alioto T."/>
        </authorList>
    </citation>
    <scope>NUCLEOTIDE SEQUENCE [LARGE SCALE GENOMIC DNA]</scope>
</reference>
<dbReference type="Proteomes" id="UP000335636">
    <property type="component" value="Unassembled WGS sequence"/>
</dbReference>
<feature type="compositionally biased region" description="Gly residues" evidence="1">
    <location>
        <begin position="1"/>
        <end position="18"/>
    </location>
</feature>